<accession>A0ACC0J4M8</accession>
<keyword evidence="2" id="KW-1185">Reference proteome</keyword>
<proteinExistence type="predicted"/>
<name>A0ACC0J4M8_9ERIC</name>
<comment type="caution">
    <text evidence="1">The sequence shown here is derived from an EMBL/GenBank/DDBJ whole genome shotgun (WGS) entry which is preliminary data.</text>
</comment>
<dbReference type="EMBL" id="CM045758">
    <property type="protein sequence ID" value="KAI8032750.1"/>
    <property type="molecule type" value="Genomic_DNA"/>
</dbReference>
<evidence type="ECO:0000313" key="1">
    <source>
        <dbReference type="EMBL" id="KAI8032750.1"/>
    </source>
</evidence>
<evidence type="ECO:0000313" key="2">
    <source>
        <dbReference type="Proteomes" id="UP001060215"/>
    </source>
</evidence>
<organism evidence="1 2">
    <name type="scientific">Camellia lanceoleosa</name>
    <dbReference type="NCBI Taxonomy" id="1840588"/>
    <lineage>
        <taxon>Eukaryota</taxon>
        <taxon>Viridiplantae</taxon>
        <taxon>Streptophyta</taxon>
        <taxon>Embryophyta</taxon>
        <taxon>Tracheophyta</taxon>
        <taxon>Spermatophyta</taxon>
        <taxon>Magnoliopsida</taxon>
        <taxon>eudicotyledons</taxon>
        <taxon>Gunneridae</taxon>
        <taxon>Pentapetalae</taxon>
        <taxon>asterids</taxon>
        <taxon>Ericales</taxon>
        <taxon>Theaceae</taxon>
        <taxon>Camellia</taxon>
    </lineage>
</organism>
<sequence>MSMLYIEDLVEKLDYTGSMSYYYRMLDKDLTSGLVNVKNDNEIMGMLKFLNRSSQIESIDLEEYEDSEIDENEDDMLFETHVELGGLMRDNVIDEAQVEEMWEHESASDEPKSIDLSTEGEDNGKKKENSSQVEIPPIGTKKNMARKSKAKGVAARGSGSQLSMGTRAKIANAIPVGSQPSIGIRAKAAATKPSAS</sequence>
<gene>
    <name evidence="1" type="ORF">LOK49_LG01G03270</name>
</gene>
<reference evidence="1 2" key="1">
    <citation type="journal article" date="2022" name="Plant J.">
        <title>Chromosome-level genome of Camellia lanceoleosa provides a valuable resource for understanding genome evolution and self-incompatibility.</title>
        <authorList>
            <person name="Gong W."/>
            <person name="Xiao S."/>
            <person name="Wang L."/>
            <person name="Liao Z."/>
            <person name="Chang Y."/>
            <person name="Mo W."/>
            <person name="Hu G."/>
            <person name="Li W."/>
            <person name="Zhao G."/>
            <person name="Zhu H."/>
            <person name="Hu X."/>
            <person name="Ji K."/>
            <person name="Xiang X."/>
            <person name="Song Q."/>
            <person name="Yuan D."/>
            <person name="Jin S."/>
            <person name="Zhang L."/>
        </authorList>
    </citation>
    <scope>NUCLEOTIDE SEQUENCE [LARGE SCALE GENOMIC DNA]</scope>
    <source>
        <strain evidence="1">SQ_2022a</strain>
    </source>
</reference>
<protein>
    <submittedName>
        <fullName evidence="1">Uncharacterized protein</fullName>
    </submittedName>
</protein>
<dbReference type="Proteomes" id="UP001060215">
    <property type="component" value="Chromosome 1"/>
</dbReference>